<feature type="transmembrane region" description="Helical" evidence="1">
    <location>
        <begin position="34"/>
        <end position="50"/>
    </location>
</feature>
<name>A0AAV1ICB8_9CHLO</name>
<evidence type="ECO:0000256" key="1">
    <source>
        <dbReference type="SAM" id="Phobius"/>
    </source>
</evidence>
<organism evidence="2 3">
    <name type="scientific">Coccomyxa viridis</name>
    <dbReference type="NCBI Taxonomy" id="1274662"/>
    <lineage>
        <taxon>Eukaryota</taxon>
        <taxon>Viridiplantae</taxon>
        <taxon>Chlorophyta</taxon>
        <taxon>core chlorophytes</taxon>
        <taxon>Trebouxiophyceae</taxon>
        <taxon>Trebouxiophyceae incertae sedis</taxon>
        <taxon>Coccomyxaceae</taxon>
        <taxon>Coccomyxa</taxon>
    </lineage>
</organism>
<dbReference type="AlphaFoldDB" id="A0AAV1ICB8"/>
<comment type="caution">
    <text evidence="2">The sequence shown here is derived from an EMBL/GenBank/DDBJ whole genome shotgun (WGS) entry which is preliminary data.</text>
</comment>
<sequence length="275" mass="31528">MPRSMVADDIVGMTVAGLAMGAALVTIWLAQRNTPYGVLYLAIYVAGYILKDRIKEWGKRYLAPMLAWFGIEFPDRVVKFRDYFGRVVGRCREKVSMKDGLECDARILRMRYSSLKWVPEGKEQVIKPERVLVLAKSMRVRWRQLDAHLQGGVTSLDDLMRIDLHYITRGMQPSREKHLAVKRSPDGHLSVQDIDCARVYHVNSIMEIRTQGASPEKSLQLQKTRIILDDEGIKRLEPGGHNYLQRTRRPRLPAAADALRRIRFRSSTEAPLKAD</sequence>
<reference evidence="2 3" key="1">
    <citation type="submission" date="2023-10" db="EMBL/GenBank/DDBJ databases">
        <authorList>
            <person name="Maclean D."/>
            <person name="Macfadyen A."/>
        </authorList>
    </citation>
    <scope>NUCLEOTIDE SEQUENCE [LARGE SCALE GENOMIC DNA]</scope>
</reference>
<keyword evidence="1" id="KW-1133">Transmembrane helix</keyword>
<proteinExistence type="predicted"/>
<protein>
    <submittedName>
        <fullName evidence="2">Uncharacterized protein</fullName>
    </submittedName>
</protein>
<evidence type="ECO:0000313" key="3">
    <source>
        <dbReference type="Proteomes" id="UP001314263"/>
    </source>
</evidence>
<accession>A0AAV1ICB8</accession>
<evidence type="ECO:0000313" key="2">
    <source>
        <dbReference type="EMBL" id="CAK0784853.1"/>
    </source>
</evidence>
<dbReference type="EMBL" id="CAUYUE010000011">
    <property type="protein sequence ID" value="CAK0784853.1"/>
    <property type="molecule type" value="Genomic_DNA"/>
</dbReference>
<gene>
    <name evidence="2" type="ORF">CVIRNUC_008058</name>
</gene>
<keyword evidence="3" id="KW-1185">Reference proteome</keyword>
<keyword evidence="1" id="KW-0472">Membrane</keyword>
<keyword evidence="1" id="KW-0812">Transmembrane</keyword>
<feature type="transmembrane region" description="Helical" evidence="1">
    <location>
        <begin position="7"/>
        <end position="28"/>
    </location>
</feature>
<dbReference type="Proteomes" id="UP001314263">
    <property type="component" value="Unassembled WGS sequence"/>
</dbReference>